<dbReference type="PANTHER" id="PTHR13271:SF91">
    <property type="entry name" value="PROTEIN SET DOMAIN GROUP 40"/>
    <property type="match status" value="1"/>
</dbReference>
<proteinExistence type="predicted"/>
<dbReference type="OrthoDB" id="441812at2759"/>
<feature type="domain" description="SET" evidence="1">
    <location>
        <begin position="40"/>
        <end position="285"/>
    </location>
</feature>
<accession>A0A9Q0CJ33</accession>
<comment type="caution">
    <text evidence="2">The sequence shown here is derived from an EMBL/GenBank/DDBJ whole genome shotgun (WGS) entry which is preliminary data.</text>
</comment>
<dbReference type="GO" id="GO:0016279">
    <property type="term" value="F:protein-lysine N-methyltransferase activity"/>
    <property type="evidence" value="ECO:0007669"/>
    <property type="project" value="TreeGrafter"/>
</dbReference>
<dbReference type="FunFam" id="3.90.1410.10:FF:000012">
    <property type="entry name" value="Protein SET DOMAIN GROUP 40"/>
    <property type="match status" value="1"/>
</dbReference>
<evidence type="ECO:0000313" key="3">
    <source>
        <dbReference type="Proteomes" id="UP001151287"/>
    </source>
</evidence>
<dbReference type="EMBL" id="JAMQYH010000003">
    <property type="protein sequence ID" value="KAJ1694758.1"/>
    <property type="molecule type" value="Genomic_DNA"/>
</dbReference>
<evidence type="ECO:0000259" key="1">
    <source>
        <dbReference type="PROSITE" id="PS50280"/>
    </source>
</evidence>
<name>A0A9Q0CJ33_9POAL</name>
<dbReference type="AlphaFoldDB" id="A0A9Q0CJ33"/>
<dbReference type="SUPFAM" id="SSF82199">
    <property type="entry name" value="SET domain"/>
    <property type="match status" value="1"/>
</dbReference>
<protein>
    <recommendedName>
        <fullName evidence="1">SET domain-containing protein</fullName>
    </recommendedName>
</protein>
<keyword evidence="3" id="KW-1185">Reference proteome</keyword>
<reference evidence="2" key="1">
    <citation type="journal article" date="2022" name="Cell">
        <title>Repeat-based holocentromeres influence genome architecture and karyotype evolution.</title>
        <authorList>
            <person name="Hofstatter P.G."/>
            <person name="Thangavel G."/>
            <person name="Lux T."/>
            <person name="Neumann P."/>
            <person name="Vondrak T."/>
            <person name="Novak P."/>
            <person name="Zhang M."/>
            <person name="Costa L."/>
            <person name="Castellani M."/>
            <person name="Scott A."/>
            <person name="Toegelov H."/>
            <person name="Fuchs J."/>
            <person name="Mata-Sucre Y."/>
            <person name="Dias Y."/>
            <person name="Vanzela A.L.L."/>
            <person name="Huettel B."/>
            <person name="Almeida C.C.S."/>
            <person name="Simkova H."/>
            <person name="Souza G."/>
            <person name="Pedrosa-Harand A."/>
            <person name="Macas J."/>
            <person name="Mayer K.F.X."/>
            <person name="Houben A."/>
            <person name="Marques A."/>
        </authorList>
    </citation>
    <scope>NUCLEOTIDE SEQUENCE</scope>
    <source>
        <strain evidence="2">RhyBre1mFocal</strain>
    </source>
</reference>
<dbReference type="CDD" id="cd10527">
    <property type="entry name" value="SET_LSMT"/>
    <property type="match status" value="1"/>
</dbReference>
<dbReference type="PROSITE" id="PS50280">
    <property type="entry name" value="SET"/>
    <property type="match status" value="1"/>
</dbReference>
<dbReference type="Gene3D" id="3.90.1410.10">
    <property type="entry name" value="set domain protein methyltransferase, domain 1"/>
    <property type="match status" value="1"/>
</dbReference>
<dbReference type="Proteomes" id="UP001151287">
    <property type="component" value="Unassembled WGS sequence"/>
</dbReference>
<evidence type="ECO:0000313" key="2">
    <source>
        <dbReference type="EMBL" id="KAJ1694758.1"/>
    </source>
</evidence>
<dbReference type="InterPro" id="IPR001214">
    <property type="entry name" value="SET_dom"/>
</dbReference>
<dbReference type="InterPro" id="IPR050600">
    <property type="entry name" value="SETD3_SETD6_MTase"/>
</dbReference>
<dbReference type="PANTHER" id="PTHR13271">
    <property type="entry name" value="UNCHARACTERIZED PUTATIVE METHYLTRANSFERASE"/>
    <property type="match status" value="1"/>
</dbReference>
<gene>
    <name evidence="2" type="ORF">LUZ63_011456</name>
</gene>
<dbReference type="InterPro" id="IPR015353">
    <property type="entry name" value="Rubisco_LSMT_subst-bd"/>
</dbReference>
<dbReference type="Pfam" id="PF09273">
    <property type="entry name" value="Rubis-subs-bind"/>
    <property type="match status" value="1"/>
</dbReference>
<sequence length="489" mass="55219">MAGEKQTVDGIEALLSWAAQIGISDSSSPNSSSSGSCLGHSLFVSDFPDAGGRGLGAARELRRGEIVLRVPKAALFTTESVILDPEIASLMERHKHLSPIQRLIVCLLMEVNKGRSSKWYPYLSQLPRDYTTLSNFTVPEIKAFQVEDAIWAAEKAAEKTKSDWRGSLALLNELDLKPQLLNFRSWLWASQTVSSRTLHISWDEAGCLCPVGDLFNYDAPDELVLHEHDEVGVASKSCSLNCSVEAVNASNERLTDGGYEESSSSYCFYARRRYKQGGQVLLSYGTYTNLELLEHYGFLLPQNPNDKAFIKLEPDLYKITSYDIESLYIQPDGIPSFALLCALRLWSAPVSCRKNYMHLVLSGSQVSVQIELQVLNWLAKRCYETLQDLPTTIKVDKIVVNGIDALQRGKARIDFRDLGPALEEFKKFFEELNLKFENSESFVIDVMPIRIRKSLERWRLAVEWRLAYKSVLFKCFCYCKEQIDELSLS</sequence>
<dbReference type="InterPro" id="IPR046341">
    <property type="entry name" value="SET_dom_sf"/>
</dbReference>
<organism evidence="2 3">
    <name type="scientific">Rhynchospora breviuscula</name>
    <dbReference type="NCBI Taxonomy" id="2022672"/>
    <lineage>
        <taxon>Eukaryota</taxon>
        <taxon>Viridiplantae</taxon>
        <taxon>Streptophyta</taxon>
        <taxon>Embryophyta</taxon>
        <taxon>Tracheophyta</taxon>
        <taxon>Spermatophyta</taxon>
        <taxon>Magnoliopsida</taxon>
        <taxon>Liliopsida</taxon>
        <taxon>Poales</taxon>
        <taxon>Cyperaceae</taxon>
        <taxon>Cyperoideae</taxon>
        <taxon>Rhynchosporeae</taxon>
        <taxon>Rhynchospora</taxon>
    </lineage>
</organism>